<reference evidence="1" key="1">
    <citation type="submission" date="2019-12" db="EMBL/GenBank/DDBJ databases">
        <authorList>
            <person name="Scholes J."/>
        </authorList>
    </citation>
    <scope>NUCLEOTIDE SEQUENCE</scope>
</reference>
<gene>
    <name evidence="1" type="ORF">SHERM_01484</name>
</gene>
<dbReference type="Proteomes" id="UP001153555">
    <property type="component" value="Unassembled WGS sequence"/>
</dbReference>
<evidence type="ECO:0000313" key="2">
    <source>
        <dbReference type="Proteomes" id="UP001153555"/>
    </source>
</evidence>
<sequence>MRALLGAYEYWDSMEKGVDESEAAKRKKDQKALTFIHQSLDEKMFEKRKRLTQDEAMEVLVVMAADEDEGAEEEDKDNMIMQIIDIIMNRRKTKKEVEVVVVDEVDAQEVEDIGQIKGINQTSSVLIVIARAITPGSVKVT</sequence>
<evidence type="ECO:0000313" key="1">
    <source>
        <dbReference type="EMBL" id="CAA0820246.1"/>
    </source>
</evidence>
<dbReference type="AlphaFoldDB" id="A0A9N7RBB9"/>
<comment type="caution">
    <text evidence="1">The sequence shown here is derived from an EMBL/GenBank/DDBJ whole genome shotgun (WGS) entry which is preliminary data.</text>
</comment>
<keyword evidence="2" id="KW-1185">Reference proteome</keyword>
<organism evidence="1 2">
    <name type="scientific">Striga hermonthica</name>
    <name type="common">Purple witchweed</name>
    <name type="synonym">Buchnera hermonthica</name>
    <dbReference type="NCBI Taxonomy" id="68872"/>
    <lineage>
        <taxon>Eukaryota</taxon>
        <taxon>Viridiplantae</taxon>
        <taxon>Streptophyta</taxon>
        <taxon>Embryophyta</taxon>
        <taxon>Tracheophyta</taxon>
        <taxon>Spermatophyta</taxon>
        <taxon>Magnoliopsida</taxon>
        <taxon>eudicotyledons</taxon>
        <taxon>Gunneridae</taxon>
        <taxon>Pentapetalae</taxon>
        <taxon>asterids</taxon>
        <taxon>lamiids</taxon>
        <taxon>Lamiales</taxon>
        <taxon>Orobanchaceae</taxon>
        <taxon>Buchnereae</taxon>
        <taxon>Striga</taxon>
    </lineage>
</organism>
<accession>A0A9N7RBB9</accession>
<dbReference type="EMBL" id="CACSLK010020336">
    <property type="protein sequence ID" value="CAA0820246.1"/>
    <property type="molecule type" value="Genomic_DNA"/>
</dbReference>
<dbReference type="OrthoDB" id="8063676at2759"/>
<proteinExistence type="predicted"/>
<name>A0A9N7RBB9_STRHE</name>
<protein>
    <submittedName>
        <fullName evidence="1">Uncharacterized protein</fullName>
    </submittedName>
</protein>